<dbReference type="RefSeq" id="WP_124710577.1">
    <property type="nucleotide sequence ID" value="NZ_CP033972.1"/>
</dbReference>
<feature type="region of interest" description="Disordered" evidence="1">
    <location>
        <begin position="1"/>
        <end position="23"/>
    </location>
</feature>
<dbReference type="EMBL" id="CP033972">
    <property type="protein sequence ID" value="AZG48360.1"/>
    <property type="molecule type" value="Genomic_DNA"/>
</dbReference>
<name>A0A3G8JW00_9ACTN</name>
<sequence length="197" mass="19829">MRVTDHPTQPIPPAVTDRILTWPPPQDTGDFGAVGSARLPEVTTPAVSAPAAPEPAVALPAHTRVVDGPLPPLGEVWDLPTPGTVRPLGPVPGHPSTRRPTVAAATAGLVTSLVSLPLALIGIGAVVGLIGVVLGIVGLVQISSRKRMAAGQAGIRQADVARTRGTGRAVAAIIMGTASVVVGAPILLVILALMAVF</sequence>
<proteinExistence type="predicted"/>
<evidence type="ECO:0000313" key="3">
    <source>
        <dbReference type="EMBL" id="AZG48360.1"/>
    </source>
</evidence>
<accession>A0A3G8JW00</accession>
<dbReference type="AlphaFoldDB" id="A0A3G8JW00"/>
<keyword evidence="2" id="KW-0812">Transmembrane</keyword>
<evidence type="ECO:0000256" key="2">
    <source>
        <dbReference type="SAM" id="Phobius"/>
    </source>
</evidence>
<reference evidence="3 4" key="1">
    <citation type="submission" date="2018-11" db="EMBL/GenBank/DDBJ databases">
        <title>Gordonia insulae sp. nov., isolated from an island soil.</title>
        <authorList>
            <person name="Kim Y.S."/>
            <person name="Kim S.B."/>
        </authorList>
    </citation>
    <scope>NUCLEOTIDE SEQUENCE [LARGE SCALE GENOMIC DNA]</scope>
    <source>
        <strain evidence="3 4">MMS17-SY073</strain>
    </source>
</reference>
<dbReference type="Proteomes" id="UP000271469">
    <property type="component" value="Chromosome"/>
</dbReference>
<dbReference type="KEGG" id="gom:D7316_04977"/>
<gene>
    <name evidence="3" type="ORF">D7316_04977</name>
</gene>
<feature type="transmembrane region" description="Helical" evidence="2">
    <location>
        <begin position="170"/>
        <end position="196"/>
    </location>
</feature>
<keyword evidence="2" id="KW-1133">Transmembrane helix</keyword>
<feature type="transmembrane region" description="Helical" evidence="2">
    <location>
        <begin position="118"/>
        <end position="140"/>
    </location>
</feature>
<evidence type="ECO:0008006" key="5">
    <source>
        <dbReference type="Google" id="ProtNLM"/>
    </source>
</evidence>
<evidence type="ECO:0000313" key="4">
    <source>
        <dbReference type="Proteomes" id="UP000271469"/>
    </source>
</evidence>
<keyword evidence="4" id="KW-1185">Reference proteome</keyword>
<protein>
    <recommendedName>
        <fullName evidence="5">DUF4190 domain-containing protein</fullName>
    </recommendedName>
</protein>
<organism evidence="3 4">
    <name type="scientific">Gordonia insulae</name>
    <dbReference type="NCBI Taxonomy" id="2420509"/>
    <lineage>
        <taxon>Bacteria</taxon>
        <taxon>Bacillati</taxon>
        <taxon>Actinomycetota</taxon>
        <taxon>Actinomycetes</taxon>
        <taxon>Mycobacteriales</taxon>
        <taxon>Gordoniaceae</taxon>
        <taxon>Gordonia</taxon>
    </lineage>
</organism>
<keyword evidence="2" id="KW-0472">Membrane</keyword>
<evidence type="ECO:0000256" key="1">
    <source>
        <dbReference type="SAM" id="MobiDB-lite"/>
    </source>
</evidence>
<dbReference type="OrthoDB" id="4381817at2"/>